<accession>J6EZ51</accession>
<sequence>MFGKQLFLVLGLLYLGASPVSASRGAKVEQWLDKAMAENPGKNVFVHHANHGKFDWEVSHLVNQYEFEVREGPRTEYFNTIIFEGWGRMTNHGDGGYENWAIGGNCNKNGNVAECW</sequence>
<dbReference type="GeneID" id="25984481"/>
<dbReference type="RefSeq" id="XP_014181065.1">
    <property type="nucleotide sequence ID" value="XM_014325590.1"/>
</dbReference>
<evidence type="ECO:0000313" key="3">
    <source>
        <dbReference type="Proteomes" id="UP000002748"/>
    </source>
</evidence>
<dbReference type="KEGG" id="tasa:A1Q1_00967"/>
<dbReference type="OrthoDB" id="3685327at2759"/>
<reference evidence="2 3" key="1">
    <citation type="journal article" date="2012" name="Eukaryot. Cell">
        <title>Draft genome sequence of CBS 2479, the standard type strain of Trichosporon asahii.</title>
        <authorList>
            <person name="Yang R.Y."/>
            <person name="Li H.T."/>
            <person name="Zhu H."/>
            <person name="Zhou G.P."/>
            <person name="Wang M."/>
            <person name="Wang L."/>
        </authorList>
    </citation>
    <scope>NUCLEOTIDE SEQUENCE [LARGE SCALE GENOMIC DNA]</scope>
    <source>
        <strain evidence="3">ATCC 90039 / CBS 2479 / JCM 2466 / KCTC 7840 / NCYC 2677 / UAMH 7654</strain>
    </source>
</reference>
<evidence type="ECO:0000313" key="2">
    <source>
        <dbReference type="EMBL" id="EJT49954.1"/>
    </source>
</evidence>
<keyword evidence="1" id="KW-0732">Signal</keyword>
<dbReference type="HOGENOM" id="CLU_2098548_0_0_1"/>
<feature type="signal peptide" evidence="1">
    <location>
        <begin position="1"/>
        <end position="22"/>
    </location>
</feature>
<proteinExistence type="predicted"/>
<gene>
    <name evidence="2" type="ORF">A1Q1_00967</name>
</gene>
<protein>
    <submittedName>
        <fullName evidence="2">Uncharacterized protein</fullName>
    </submittedName>
</protein>
<dbReference type="AlphaFoldDB" id="J6EZ51"/>
<organism evidence="2 3">
    <name type="scientific">Trichosporon asahii var. asahii (strain ATCC 90039 / CBS 2479 / JCM 2466 / KCTC 7840 / NBRC 103889/ NCYC 2677 / UAMH 7654)</name>
    <name type="common">Yeast</name>
    <dbReference type="NCBI Taxonomy" id="1186058"/>
    <lineage>
        <taxon>Eukaryota</taxon>
        <taxon>Fungi</taxon>
        <taxon>Dikarya</taxon>
        <taxon>Basidiomycota</taxon>
        <taxon>Agaricomycotina</taxon>
        <taxon>Tremellomycetes</taxon>
        <taxon>Trichosporonales</taxon>
        <taxon>Trichosporonaceae</taxon>
        <taxon>Trichosporon</taxon>
    </lineage>
</organism>
<evidence type="ECO:0000256" key="1">
    <source>
        <dbReference type="SAM" id="SignalP"/>
    </source>
</evidence>
<name>J6EZ51_TRIAS</name>
<comment type="caution">
    <text evidence="2">The sequence shown here is derived from an EMBL/GenBank/DDBJ whole genome shotgun (WGS) entry which is preliminary data.</text>
</comment>
<dbReference type="VEuPathDB" id="FungiDB:A1Q1_00967"/>
<dbReference type="EMBL" id="ALBS01000144">
    <property type="protein sequence ID" value="EJT49954.1"/>
    <property type="molecule type" value="Genomic_DNA"/>
</dbReference>
<feature type="chain" id="PRO_5003788093" evidence="1">
    <location>
        <begin position="23"/>
        <end position="116"/>
    </location>
</feature>
<dbReference type="Proteomes" id="UP000002748">
    <property type="component" value="Unassembled WGS sequence"/>
</dbReference>